<name>I2MX25_STRT9</name>
<dbReference type="Proteomes" id="UP000005940">
    <property type="component" value="Chromosome"/>
</dbReference>
<evidence type="ECO:0000313" key="2">
    <source>
        <dbReference type="EMBL" id="QKM70136.1"/>
    </source>
</evidence>
<sequence length="512" mass="50685">MSGTRTTDDERARRRFPLVASVVAAVLVAGGGGVWLASSAGGDGGRDPAGGSSAGGELPKLPVSSVLSPAERIAPGEPHPAGGVLERRPGTGFPDAPDSAPVHRADDGPKAADVAAAAKAFGLAGPVRSEAGGWRAGPDADGTGAVFQVSARAPGAWSYGAHAGTAETDNCAKKADFCSGPYVPPGPARAPGQPVAPPVTESVARAAAAPVLKALGLGDAVVDAGRTAGPTRIVTADPLLGGVRTQNYATVLQIGPDGWIVQANGFLSVPVKGKAYPLITADRALKDANAAALGGYGDGRSGPPACATAVPLDGAADPGARTEPDPVNCGPARPSGARLPVTGAVLGLTAVHGTERVTFVPAWLFSVAPAGGKGAGYTVAQPAVEPRYLDRDGATAPGGKVSPKAPAPSPDALKPPTAPSAPTAPGGSAVDSYRVDGRTLVLTFYGGVCETYRATAEESGGTVRVTVKGTWQAPGKACIAIAKEQTAKVVLAAPLGDRKVVDASTGTAVRRG</sequence>
<organism evidence="2 3">
    <name type="scientific">Streptomyces tsukubensis (strain DSM 42081 / NBRC 108919 / NRRL 18488 / 9993)</name>
    <dbReference type="NCBI Taxonomy" id="1114943"/>
    <lineage>
        <taxon>Bacteria</taxon>
        <taxon>Bacillati</taxon>
        <taxon>Actinomycetota</taxon>
        <taxon>Actinomycetes</taxon>
        <taxon>Kitasatosporales</taxon>
        <taxon>Streptomycetaceae</taxon>
        <taxon>Streptomyces</taxon>
    </lineage>
</organism>
<feature type="region of interest" description="Disordered" evidence="1">
    <location>
        <begin position="315"/>
        <end position="334"/>
    </location>
</feature>
<dbReference type="AlphaFoldDB" id="I2MX25"/>
<feature type="region of interest" description="Disordered" evidence="1">
    <location>
        <begin position="37"/>
        <end position="107"/>
    </location>
</feature>
<accession>I2MX25</accession>
<keyword evidence="3" id="KW-1185">Reference proteome</keyword>
<evidence type="ECO:0000313" key="3">
    <source>
        <dbReference type="Proteomes" id="UP000005940"/>
    </source>
</evidence>
<feature type="compositionally biased region" description="Low complexity" evidence="1">
    <location>
        <begin position="420"/>
        <end position="429"/>
    </location>
</feature>
<gene>
    <name evidence="2" type="ORF">STSU_026420</name>
</gene>
<proteinExistence type="predicted"/>
<protein>
    <recommendedName>
        <fullName evidence="4">Large membrane protein</fullName>
    </recommendedName>
</protein>
<reference evidence="2 3" key="1">
    <citation type="journal article" date="2012" name="J. Bacteriol.">
        <title>Draft genome of Streptomyces tsukubaensis NRRL 18488, the producer of the clinically important immunosuppressant tacrolimus (FK506).</title>
        <authorList>
            <person name="Barreiro C."/>
            <person name="Prieto C."/>
            <person name="Sola-Landa A."/>
            <person name="Solera E."/>
            <person name="Martinez-Castro M."/>
            <person name="Perez-Redondo R."/>
            <person name="Garcia-Estrada C."/>
            <person name="Aparicio J.F."/>
            <person name="Fernandez-Martinez L.T."/>
            <person name="Santos-Aberturas J."/>
            <person name="Salehi-Najafabadi Z."/>
            <person name="Rodriguez-Garcia A."/>
            <person name="Tauch A."/>
            <person name="Martin J.F."/>
        </authorList>
    </citation>
    <scope>NUCLEOTIDE SEQUENCE [LARGE SCALE GENOMIC DNA]</scope>
    <source>
        <strain evidence="3">DSM 42081 / NBRC 108919 / NRRL 18488 / 9993</strain>
    </source>
</reference>
<evidence type="ECO:0008006" key="4">
    <source>
        <dbReference type="Google" id="ProtNLM"/>
    </source>
</evidence>
<feature type="region of interest" description="Disordered" evidence="1">
    <location>
        <begin position="389"/>
        <end position="430"/>
    </location>
</feature>
<evidence type="ECO:0000256" key="1">
    <source>
        <dbReference type="SAM" id="MobiDB-lite"/>
    </source>
</evidence>
<dbReference type="RefSeq" id="WP_006349716.1">
    <property type="nucleotide sequence ID" value="NZ_CP029159.1"/>
</dbReference>
<dbReference type="EMBL" id="CP029159">
    <property type="protein sequence ID" value="QKM70136.1"/>
    <property type="molecule type" value="Genomic_DNA"/>
</dbReference>